<dbReference type="EMBL" id="ML738709">
    <property type="protein sequence ID" value="KAE8157929.1"/>
    <property type="molecule type" value="Genomic_DNA"/>
</dbReference>
<dbReference type="Pfam" id="PF00271">
    <property type="entry name" value="Helicase_C"/>
    <property type="match status" value="1"/>
</dbReference>
<evidence type="ECO:0000259" key="7">
    <source>
        <dbReference type="PROSITE" id="PS51194"/>
    </source>
</evidence>
<evidence type="ECO:0000256" key="3">
    <source>
        <dbReference type="ARBA" id="ARBA00022806"/>
    </source>
</evidence>
<dbReference type="InterPro" id="IPR027417">
    <property type="entry name" value="P-loop_NTPase"/>
</dbReference>
<keyword evidence="2" id="KW-0378">Hydrolase</keyword>
<dbReference type="PROSITE" id="PS51194">
    <property type="entry name" value="HELICASE_CTER"/>
    <property type="match status" value="1"/>
</dbReference>
<keyword evidence="3" id="KW-0347">Helicase</keyword>
<keyword evidence="1" id="KW-0547">Nucleotide-binding</keyword>
<organism evidence="8 9">
    <name type="scientific">Aspergillus tamarii</name>
    <dbReference type="NCBI Taxonomy" id="41984"/>
    <lineage>
        <taxon>Eukaryota</taxon>
        <taxon>Fungi</taxon>
        <taxon>Dikarya</taxon>
        <taxon>Ascomycota</taxon>
        <taxon>Pezizomycotina</taxon>
        <taxon>Eurotiomycetes</taxon>
        <taxon>Eurotiomycetidae</taxon>
        <taxon>Eurotiales</taxon>
        <taxon>Aspergillaceae</taxon>
        <taxon>Aspergillus</taxon>
        <taxon>Aspergillus subgen. Circumdati</taxon>
    </lineage>
</organism>
<proteinExistence type="predicted"/>
<evidence type="ECO:0000259" key="6">
    <source>
        <dbReference type="PROSITE" id="PS51192"/>
    </source>
</evidence>
<protein>
    <recommendedName>
        <fullName evidence="10">DNA-directed DNA polymerase theta</fullName>
    </recommendedName>
</protein>
<comment type="catalytic activity">
    <reaction evidence="5">
        <text>ATP + H2O = ADP + phosphate + H(+)</text>
        <dbReference type="Rhea" id="RHEA:13065"/>
        <dbReference type="ChEBI" id="CHEBI:15377"/>
        <dbReference type="ChEBI" id="CHEBI:15378"/>
        <dbReference type="ChEBI" id="CHEBI:30616"/>
        <dbReference type="ChEBI" id="CHEBI:43474"/>
        <dbReference type="ChEBI" id="CHEBI:456216"/>
        <dbReference type="EC" id="5.6.2.4"/>
    </reaction>
</comment>
<sequence>MSARSDQPFQFHGFQTTIDVARQQNHDVAPLAGQKRLPDHNPDNAHKISVLSLPTSTSHLSSRPVDFVRPSVAPPRSRLTASEIRPGAAVIPERKPETATSEDYVYDSRLFLKNSRYGLSPALVDNFASVGVKSIYPWQASCLLAPGLLEGEKHLVYTAPTGGGKSLVADVLMLKRIIENPSRKAILVLPYVALVQEKLKWLRRIVQDVEKHIDSIDDQAAGAKPYHQRWKKLQKSIRVTGFFGGSRTTATWADTDIAVCTIEKANSLINTAIEECNIGDLGVVVLDELHMLDDEHRGYLLELMVTKVLLLQQDIQIIGMSATLSNTELLAEWMSAKYYISTYRPIPIDDYLVYENAIYPAATSRQLFQTITRLASMSTVSLTDTMPPHRTIQPPAFRELANPTTNAMVALSIDTAAAGYGALVFCGSRQACQFHASIIGEAMPIPAAVDPEELSRRLDLLAELRSLPSGLDPVLENTLVRGVGFHHAGMTTEEREFIAQAYDQGVLKILVATCSLAAGVNLPARRVIINGARMGRELVGPAMLRQMCGRAGRKGKDEAGETYLICGKSELQAVCDLLEADMPAIESCLAPEKRGLKRAILEAIATGLVSGIEAIKEYVKCTLLYRTMDKKIAYNIMNSALQELVSEDLLHQNDDESYVATQLGQAVVASAFTPEDGLFVYEELKRALQAFVMDGDMHVFYMFTPLQVAATTQVDWPIFRDQLDNLDESGLRALQFIGVQPGFVNRMVQSGASLKEDTPEQIKLAAVYRRAYTALQLRDLSNEVPLSVIASRYRTPRGAVQTLAQQCHGFAAGMVKFCQRMGWGMLAAVLDHMRDRLEAGARADLLEMAQVTYVKGWTARLLRDNGFRNLRALAEADAKDLVPILMMVNPRKAQRSQAHPSEAERYAEKLLAKAEVIVASANKIWGTYNIYQRSVSIILTMSQNVKCRSNWMSKVWCTHAHESFSIDRVLELLRNSNATLSQLFYGILGGMLNM</sequence>
<dbReference type="SUPFAM" id="SSF52540">
    <property type="entry name" value="P-loop containing nucleoside triphosphate hydrolases"/>
    <property type="match status" value="1"/>
</dbReference>
<dbReference type="Pfam" id="PF21099">
    <property type="entry name" value="POLQ_helical"/>
    <property type="match status" value="1"/>
</dbReference>
<keyword evidence="9" id="KW-1185">Reference proteome</keyword>
<dbReference type="Proteomes" id="UP000326950">
    <property type="component" value="Unassembled WGS sequence"/>
</dbReference>
<dbReference type="Gene3D" id="3.40.50.300">
    <property type="entry name" value="P-loop containing nucleotide triphosphate hydrolases"/>
    <property type="match status" value="2"/>
</dbReference>
<dbReference type="PROSITE" id="PS51192">
    <property type="entry name" value="HELICASE_ATP_BIND_1"/>
    <property type="match status" value="1"/>
</dbReference>
<feature type="domain" description="Helicase ATP-binding" evidence="6">
    <location>
        <begin position="146"/>
        <end position="342"/>
    </location>
</feature>
<dbReference type="PANTHER" id="PTHR47961">
    <property type="entry name" value="DNA POLYMERASE THETA, PUTATIVE (AFU_ORTHOLOGUE AFUA_1G05260)-RELATED"/>
    <property type="match status" value="1"/>
</dbReference>
<evidence type="ECO:0000313" key="9">
    <source>
        <dbReference type="Proteomes" id="UP000326950"/>
    </source>
</evidence>
<name>A0A5N6UH45_ASPTM</name>
<dbReference type="CDD" id="cd18795">
    <property type="entry name" value="SF2_C_Ski2"/>
    <property type="match status" value="1"/>
</dbReference>
<gene>
    <name evidence="8" type="ORF">BDV40DRAFT_277096</name>
</gene>
<dbReference type="GO" id="GO:0043138">
    <property type="term" value="F:3'-5' DNA helicase activity"/>
    <property type="evidence" value="ECO:0007669"/>
    <property type="project" value="UniProtKB-EC"/>
</dbReference>
<dbReference type="InterPro" id="IPR001650">
    <property type="entry name" value="Helicase_C-like"/>
</dbReference>
<dbReference type="InterPro" id="IPR057220">
    <property type="entry name" value="DUF7898"/>
</dbReference>
<dbReference type="GO" id="GO:0003676">
    <property type="term" value="F:nucleic acid binding"/>
    <property type="evidence" value="ECO:0007669"/>
    <property type="project" value="InterPro"/>
</dbReference>
<dbReference type="Pfam" id="PF25453">
    <property type="entry name" value="DUF7898"/>
    <property type="match status" value="1"/>
</dbReference>
<dbReference type="GO" id="GO:0016787">
    <property type="term" value="F:hydrolase activity"/>
    <property type="evidence" value="ECO:0007669"/>
    <property type="project" value="UniProtKB-KW"/>
</dbReference>
<dbReference type="AlphaFoldDB" id="A0A5N6UH45"/>
<dbReference type="Gene3D" id="1.10.3380.20">
    <property type="match status" value="1"/>
</dbReference>
<dbReference type="InterPro" id="IPR046931">
    <property type="entry name" value="HTH_61"/>
</dbReference>
<evidence type="ECO:0000256" key="1">
    <source>
        <dbReference type="ARBA" id="ARBA00022741"/>
    </source>
</evidence>
<feature type="domain" description="Helicase C-terminal" evidence="7">
    <location>
        <begin position="403"/>
        <end position="597"/>
    </location>
</feature>
<dbReference type="InterPro" id="IPR048960">
    <property type="entry name" value="POLQ-like_helical"/>
</dbReference>
<dbReference type="SUPFAM" id="SSF46785">
    <property type="entry name" value="Winged helix' DNA-binding domain"/>
    <property type="match status" value="1"/>
</dbReference>
<dbReference type="InterPro" id="IPR036390">
    <property type="entry name" value="WH_DNA-bd_sf"/>
</dbReference>
<dbReference type="InterPro" id="IPR050474">
    <property type="entry name" value="Hel308_SKI2-like"/>
</dbReference>
<dbReference type="OrthoDB" id="2320933at2759"/>
<keyword evidence="4" id="KW-0067">ATP-binding</keyword>
<dbReference type="FunFam" id="1.10.3380.20:FF:000005">
    <property type="entry name" value="DNA-directed DNA polymerase theta, putative"/>
    <property type="match status" value="1"/>
</dbReference>
<evidence type="ECO:0008006" key="10">
    <source>
        <dbReference type="Google" id="ProtNLM"/>
    </source>
</evidence>
<dbReference type="SMART" id="SM00490">
    <property type="entry name" value="HELICc"/>
    <property type="match status" value="1"/>
</dbReference>
<dbReference type="InterPro" id="IPR011545">
    <property type="entry name" value="DEAD/DEAH_box_helicase_dom"/>
</dbReference>
<evidence type="ECO:0000256" key="2">
    <source>
        <dbReference type="ARBA" id="ARBA00022801"/>
    </source>
</evidence>
<evidence type="ECO:0000256" key="4">
    <source>
        <dbReference type="ARBA" id="ARBA00022840"/>
    </source>
</evidence>
<dbReference type="SMART" id="SM00487">
    <property type="entry name" value="DEXDc"/>
    <property type="match status" value="1"/>
</dbReference>
<dbReference type="Pfam" id="PF20470">
    <property type="entry name" value="HTH_61"/>
    <property type="match status" value="1"/>
</dbReference>
<reference evidence="8 9" key="1">
    <citation type="submission" date="2019-04" db="EMBL/GenBank/DDBJ databases">
        <title>Friends and foes A comparative genomics study of 23 Aspergillus species from section Flavi.</title>
        <authorList>
            <consortium name="DOE Joint Genome Institute"/>
            <person name="Kjaerbolling I."/>
            <person name="Vesth T."/>
            <person name="Frisvad J.C."/>
            <person name="Nybo J.L."/>
            <person name="Theobald S."/>
            <person name="Kildgaard S."/>
            <person name="Isbrandt T."/>
            <person name="Kuo A."/>
            <person name="Sato A."/>
            <person name="Lyhne E.K."/>
            <person name="Kogle M.E."/>
            <person name="Wiebenga A."/>
            <person name="Kun R.S."/>
            <person name="Lubbers R.J."/>
            <person name="Makela M.R."/>
            <person name="Barry K."/>
            <person name="Chovatia M."/>
            <person name="Clum A."/>
            <person name="Daum C."/>
            <person name="Haridas S."/>
            <person name="He G."/>
            <person name="LaButti K."/>
            <person name="Lipzen A."/>
            <person name="Mondo S."/>
            <person name="Riley R."/>
            <person name="Salamov A."/>
            <person name="Simmons B.A."/>
            <person name="Magnuson J.K."/>
            <person name="Henrissat B."/>
            <person name="Mortensen U.H."/>
            <person name="Larsen T.O."/>
            <person name="Devries R.P."/>
            <person name="Grigoriev I.V."/>
            <person name="Machida M."/>
            <person name="Baker S.E."/>
            <person name="Andersen M.R."/>
        </authorList>
    </citation>
    <scope>NUCLEOTIDE SEQUENCE [LARGE SCALE GENOMIC DNA]</scope>
    <source>
        <strain evidence="8 9">CBS 117626</strain>
    </source>
</reference>
<dbReference type="SUPFAM" id="SSF158702">
    <property type="entry name" value="Sec63 N-terminal domain-like"/>
    <property type="match status" value="1"/>
</dbReference>
<dbReference type="PANTHER" id="PTHR47961:SF6">
    <property type="entry name" value="DNA-DIRECTED DNA POLYMERASE"/>
    <property type="match status" value="1"/>
</dbReference>
<dbReference type="GO" id="GO:0005524">
    <property type="term" value="F:ATP binding"/>
    <property type="evidence" value="ECO:0007669"/>
    <property type="project" value="UniProtKB-KW"/>
</dbReference>
<dbReference type="FunFam" id="3.40.50.300:FF:000968">
    <property type="entry name" value="Helicase and polymerase-containing protein TEBICHI"/>
    <property type="match status" value="1"/>
</dbReference>
<dbReference type="Pfam" id="PF00270">
    <property type="entry name" value="DEAD"/>
    <property type="match status" value="1"/>
</dbReference>
<accession>A0A5N6UH45</accession>
<evidence type="ECO:0000256" key="5">
    <source>
        <dbReference type="ARBA" id="ARBA00048988"/>
    </source>
</evidence>
<evidence type="ECO:0000313" key="8">
    <source>
        <dbReference type="EMBL" id="KAE8157929.1"/>
    </source>
</evidence>
<dbReference type="InterPro" id="IPR014001">
    <property type="entry name" value="Helicase_ATP-bd"/>
</dbReference>
<dbReference type="CDD" id="cd18026">
    <property type="entry name" value="DEXHc_POLQ-like"/>
    <property type="match status" value="1"/>
</dbReference>